<dbReference type="CDD" id="cd16917">
    <property type="entry name" value="HATPase_UhpB-NarQ-NarX-like"/>
    <property type="match status" value="1"/>
</dbReference>
<keyword evidence="8" id="KW-0808">Transferase</keyword>
<feature type="transmembrane region" description="Helical" evidence="17">
    <location>
        <begin position="91"/>
        <end position="121"/>
    </location>
</feature>
<evidence type="ECO:0000259" key="18">
    <source>
        <dbReference type="PROSITE" id="PS50109"/>
    </source>
</evidence>
<dbReference type="PANTHER" id="PTHR24421:SF62">
    <property type="entry name" value="SENSORY TRANSDUCTION HISTIDINE KINASE"/>
    <property type="match status" value="1"/>
</dbReference>
<evidence type="ECO:0000256" key="2">
    <source>
        <dbReference type="ARBA" id="ARBA00001966"/>
    </source>
</evidence>
<gene>
    <name evidence="19" type="ORF">GCM10009560_27200</name>
</gene>
<dbReference type="PIRSF" id="PIRSF037434">
    <property type="entry name" value="STHK_ChrS"/>
    <property type="match status" value="1"/>
</dbReference>
<evidence type="ECO:0000256" key="9">
    <source>
        <dbReference type="ARBA" id="ARBA00022723"/>
    </source>
</evidence>
<keyword evidence="17" id="KW-0812">Transmembrane</keyword>
<reference evidence="19 20" key="1">
    <citation type="journal article" date="2019" name="Int. J. Syst. Evol. Microbiol.">
        <title>The Global Catalogue of Microorganisms (GCM) 10K type strain sequencing project: providing services to taxonomists for standard genome sequencing and annotation.</title>
        <authorList>
            <consortium name="The Broad Institute Genomics Platform"/>
            <consortium name="The Broad Institute Genome Sequencing Center for Infectious Disease"/>
            <person name="Wu L."/>
            <person name="Ma J."/>
        </authorList>
    </citation>
    <scope>NUCLEOTIDE SEQUENCE [LARGE SCALE GENOMIC DNA]</scope>
    <source>
        <strain evidence="19 20">JCM 11136</strain>
    </source>
</reference>
<evidence type="ECO:0000256" key="6">
    <source>
        <dbReference type="ARBA" id="ARBA00022485"/>
    </source>
</evidence>
<evidence type="ECO:0000256" key="3">
    <source>
        <dbReference type="ARBA" id="ARBA00004496"/>
    </source>
</evidence>
<keyword evidence="12" id="KW-0902">Two-component regulatory system</keyword>
<evidence type="ECO:0000256" key="11">
    <source>
        <dbReference type="ARBA" id="ARBA00023004"/>
    </source>
</evidence>
<comment type="function">
    <text evidence="14">Member of the two-component regulatory system NreB/NreC involved in the control of dissimilatory nitrate/nitrite reduction in response to oxygen. NreB functions as a direct oxygen sensor histidine kinase which is autophosphorylated, in the absence of oxygen, probably at the conserved histidine residue, and transfers its phosphate group probably to a conserved aspartate residue of NreC. NreB/NreC activates the expression of the nitrate (narGHJI) and nitrite (nir) reductase operons, as well as the putative nitrate transporter gene narT.</text>
</comment>
<dbReference type="Gene3D" id="1.20.5.1930">
    <property type="match status" value="1"/>
</dbReference>
<comment type="catalytic activity">
    <reaction evidence="1">
        <text>ATP + protein L-histidine = ADP + protein N-phospho-L-histidine.</text>
        <dbReference type="EC" id="2.7.13.3"/>
    </reaction>
</comment>
<evidence type="ECO:0000256" key="17">
    <source>
        <dbReference type="SAM" id="Phobius"/>
    </source>
</evidence>
<dbReference type="InterPro" id="IPR050482">
    <property type="entry name" value="Sensor_HK_TwoCompSys"/>
</dbReference>
<dbReference type="SUPFAM" id="SSF55874">
    <property type="entry name" value="ATPase domain of HSP90 chaperone/DNA topoisomerase II/histidine kinase"/>
    <property type="match status" value="1"/>
</dbReference>
<dbReference type="RefSeq" id="WP_343950184.1">
    <property type="nucleotide sequence ID" value="NZ_BAAAHQ010000011.1"/>
</dbReference>
<evidence type="ECO:0000256" key="7">
    <source>
        <dbReference type="ARBA" id="ARBA00022490"/>
    </source>
</evidence>
<evidence type="ECO:0000256" key="13">
    <source>
        <dbReference type="ARBA" id="ARBA00023014"/>
    </source>
</evidence>
<evidence type="ECO:0000256" key="14">
    <source>
        <dbReference type="ARBA" id="ARBA00024827"/>
    </source>
</evidence>
<dbReference type="EC" id="2.7.13.3" evidence="4"/>
<dbReference type="Pfam" id="PF02518">
    <property type="entry name" value="HATPase_c"/>
    <property type="match status" value="1"/>
</dbReference>
<dbReference type="GO" id="GO:0016301">
    <property type="term" value="F:kinase activity"/>
    <property type="evidence" value="ECO:0007669"/>
    <property type="project" value="UniProtKB-KW"/>
</dbReference>
<evidence type="ECO:0000256" key="1">
    <source>
        <dbReference type="ARBA" id="ARBA00000085"/>
    </source>
</evidence>
<feature type="transmembrane region" description="Helical" evidence="17">
    <location>
        <begin position="65"/>
        <end position="84"/>
    </location>
</feature>
<comment type="caution">
    <text evidence="19">The sequence shown here is derived from an EMBL/GenBank/DDBJ whole genome shotgun (WGS) entry which is preliminary data.</text>
</comment>
<dbReference type="Gene3D" id="3.30.565.10">
    <property type="entry name" value="Histidine kinase-like ATPase, C-terminal domain"/>
    <property type="match status" value="1"/>
</dbReference>
<keyword evidence="17" id="KW-1133">Transmembrane helix</keyword>
<keyword evidence="17" id="KW-0472">Membrane</keyword>
<dbReference type="InterPro" id="IPR036890">
    <property type="entry name" value="HATPase_C_sf"/>
</dbReference>
<dbReference type="Proteomes" id="UP001501578">
    <property type="component" value="Unassembled WGS sequence"/>
</dbReference>
<feature type="transmembrane region" description="Helical" evidence="17">
    <location>
        <begin position="12"/>
        <end position="31"/>
    </location>
</feature>
<evidence type="ECO:0000256" key="5">
    <source>
        <dbReference type="ARBA" id="ARBA00017322"/>
    </source>
</evidence>
<dbReference type="Pfam" id="PF07730">
    <property type="entry name" value="HisKA_3"/>
    <property type="match status" value="1"/>
</dbReference>
<keyword evidence="20" id="KW-1185">Reference proteome</keyword>
<keyword evidence="16" id="KW-0175">Coiled coil</keyword>
<dbReference type="PRINTS" id="PR00344">
    <property type="entry name" value="BCTRLSENSOR"/>
</dbReference>
<feature type="coiled-coil region" evidence="16">
    <location>
        <begin position="158"/>
        <end position="199"/>
    </location>
</feature>
<name>A0ABN1PAW8_9ACTN</name>
<comment type="cofactor">
    <cofactor evidence="2">
        <name>[4Fe-4S] cluster</name>
        <dbReference type="ChEBI" id="CHEBI:49883"/>
    </cofactor>
</comment>
<comment type="subcellular location">
    <subcellularLocation>
        <location evidence="3">Cytoplasm</location>
    </subcellularLocation>
</comment>
<keyword evidence="7" id="KW-0963">Cytoplasm</keyword>
<proteinExistence type="predicted"/>
<evidence type="ECO:0000313" key="20">
    <source>
        <dbReference type="Proteomes" id="UP001501578"/>
    </source>
</evidence>
<dbReference type="InterPro" id="IPR004358">
    <property type="entry name" value="Sig_transdc_His_kin-like_C"/>
</dbReference>
<protein>
    <recommendedName>
        <fullName evidence="5">Oxygen sensor histidine kinase NreB</fullName>
        <ecNumber evidence="4">2.7.13.3</ecNumber>
    </recommendedName>
    <alternativeName>
        <fullName evidence="15">Nitrogen regulation protein B</fullName>
    </alternativeName>
</protein>
<feature type="transmembrane region" description="Helical" evidence="17">
    <location>
        <begin position="38"/>
        <end position="59"/>
    </location>
</feature>
<evidence type="ECO:0000313" key="19">
    <source>
        <dbReference type="EMBL" id="GAA0925624.1"/>
    </source>
</evidence>
<evidence type="ECO:0000256" key="8">
    <source>
        <dbReference type="ARBA" id="ARBA00022679"/>
    </source>
</evidence>
<keyword evidence="6" id="KW-0004">4Fe-4S</keyword>
<dbReference type="PANTHER" id="PTHR24421">
    <property type="entry name" value="NITRATE/NITRITE SENSOR PROTEIN NARX-RELATED"/>
    <property type="match status" value="1"/>
</dbReference>
<dbReference type="EMBL" id="BAAAHQ010000011">
    <property type="protein sequence ID" value="GAA0925624.1"/>
    <property type="molecule type" value="Genomic_DNA"/>
</dbReference>
<evidence type="ECO:0000256" key="16">
    <source>
        <dbReference type="SAM" id="Coils"/>
    </source>
</evidence>
<keyword evidence="9" id="KW-0479">Metal-binding</keyword>
<organism evidence="19 20">
    <name type="scientific">Nonomuraea longicatena</name>
    <dbReference type="NCBI Taxonomy" id="83682"/>
    <lineage>
        <taxon>Bacteria</taxon>
        <taxon>Bacillati</taxon>
        <taxon>Actinomycetota</taxon>
        <taxon>Actinomycetes</taxon>
        <taxon>Streptosporangiales</taxon>
        <taxon>Streptosporangiaceae</taxon>
        <taxon>Nonomuraea</taxon>
    </lineage>
</organism>
<keyword evidence="13" id="KW-0411">Iron-sulfur</keyword>
<keyword evidence="10 19" id="KW-0418">Kinase</keyword>
<evidence type="ECO:0000256" key="12">
    <source>
        <dbReference type="ARBA" id="ARBA00023012"/>
    </source>
</evidence>
<keyword evidence="11" id="KW-0408">Iron</keyword>
<dbReference type="SMART" id="SM00387">
    <property type="entry name" value="HATPase_c"/>
    <property type="match status" value="1"/>
</dbReference>
<accession>A0ABN1PAW8</accession>
<evidence type="ECO:0000256" key="15">
    <source>
        <dbReference type="ARBA" id="ARBA00030800"/>
    </source>
</evidence>
<evidence type="ECO:0000256" key="10">
    <source>
        <dbReference type="ARBA" id="ARBA00022777"/>
    </source>
</evidence>
<evidence type="ECO:0000256" key="4">
    <source>
        <dbReference type="ARBA" id="ARBA00012438"/>
    </source>
</evidence>
<sequence length="408" mass="43486">MDGERDWDRLWQLLLLGLLAIATVLAMFDSTASLQDRLLTVALAGAVAVWHGWMVMAHPQWPERVLAPMAVYFAVLLVLVWVLIGRNPAYVLLIIGCFPMAFVALPGRWAYAGVAVTAFLVAGRPLALLDGSASWPTLLAALASAALAGFLGWFIRAMEAEVARRHAANRALAEANERLTRLGEENAELQGRLLAAARQTGVAGERGRMAREIHDTLAQGLSGIVTQLEAAEEAAADPAELRRRLGIARTLARESLTEVRRSLNDLRPGPLAESRLPEALTTLVADWSATQEVPAALTVTGTARLLHPEVEVTVFRAVQEALANVARHAGAGKAGVTLSYMEDVVVVDVRDDGTGFVPERADGFGLTAMRQRVVRLAGSLEVESAPGQGTALSVSVPAIPVTAGQEAT</sequence>
<dbReference type="PROSITE" id="PS50109">
    <property type="entry name" value="HIS_KIN"/>
    <property type="match status" value="1"/>
</dbReference>
<dbReference type="InterPro" id="IPR017205">
    <property type="entry name" value="Sig_transdc_His_kinase_ChrS"/>
</dbReference>
<dbReference type="InterPro" id="IPR003594">
    <property type="entry name" value="HATPase_dom"/>
</dbReference>
<dbReference type="InterPro" id="IPR005467">
    <property type="entry name" value="His_kinase_dom"/>
</dbReference>
<feature type="transmembrane region" description="Helical" evidence="17">
    <location>
        <begin position="133"/>
        <end position="155"/>
    </location>
</feature>
<feature type="domain" description="Histidine kinase" evidence="18">
    <location>
        <begin position="212"/>
        <end position="400"/>
    </location>
</feature>
<dbReference type="InterPro" id="IPR011712">
    <property type="entry name" value="Sig_transdc_His_kin_sub3_dim/P"/>
</dbReference>